<accession>A0A8G0P4N0</accession>
<evidence type="ECO:0000313" key="1">
    <source>
        <dbReference type="EMBL" id="QYS89025.1"/>
    </source>
</evidence>
<gene>
    <name evidence="1" type="ORF">JJC05_00810</name>
</gene>
<reference evidence="1" key="1">
    <citation type="submission" date="2020-12" db="EMBL/GenBank/DDBJ databases">
        <title>Genome sequencing of genetic groups of Flavobacterium columnare.</title>
        <authorList>
            <person name="Waldbieser G.C."/>
            <person name="Griffin M.J."/>
            <person name="LaFrentz B.R."/>
        </authorList>
    </citation>
    <scope>NUCLEOTIDE SEQUENCE</scope>
    <source>
        <strain evidence="1">90-106</strain>
    </source>
</reference>
<evidence type="ECO:0008006" key="2">
    <source>
        <dbReference type="Google" id="ProtNLM"/>
    </source>
</evidence>
<organism evidence="1">
    <name type="scientific">Flavobacterium columnare</name>
    <dbReference type="NCBI Taxonomy" id="996"/>
    <lineage>
        <taxon>Bacteria</taxon>
        <taxon>Pseudomonadati</taxon>
        <taxon>Bacteroidota</taxon>
        <taxon>Flavobacteriia</taxon>
        <taxon>Flavobacteriales</taxon>
        <taxon>Flavobacteriaceae</taxon>
        <taxon>Flavobacterium</taxon>
    </lineage>
</organism>
<dbReference type="PROSITE" id="PS51257">
    <property type="entry name" value="PROKAR_LIPOPROTEIN"/>
    <property type="match status" value="1"/>
</dbReference>
<protein>
    <recommendedName>
        <fullName evidence="2">Lipoprotein</fullName>
    </recommendedName>
</protein>
<dbReference type="AlphaFoldDB" id="A0A8G0P4N0"/>
<name>A0A8G0P4N0_9FLAO</name>
<dbReference type="Proteomes" id="UP000824721">
    <property type="component" value="Chromosome"/>
</dbReference>
<dbReference type="KEGG" id="fdv:JJC05_00810"/>
<dbReference type="EMBL" id="CP067378">
    <property type="protein sequence ID" value="QYS89025.1"/>
    <property type="molecule type" value="Genomic_DNA"/>
</dbReference>
<proteinExistence type="predicted"/>
<sequence>MKKSSIINLVLVATITAACGKKRKNGKEEELEEKFIYVQILQQFILKANSLNIPIMLLELIVYQEAQVNIQDELVIIQMAYIIAQM</sequence>